<comment type="similarity">
    <text evidence="2">Belongs to the selenoprotein M/F family.</text>
</comment>
<organism evidence="9 10">
    <name type="scientific">Dictyostelium firmibasis</name>
    <dbReference type="NCBI Taxonomy" id="79012"/>
    <lineage>
        <taxon>Eukaryota</taxon>
        <taxon>Amoebozoa</taxon>
        <taxon>Evosea</taxon>
        <taxon>Eumycetozoa</taxon>
        <taxon>Dictyostelia</taxon>
        <taxon>Dictyosteliales</taxon>
        <taxon>Dictyosteliaceae</taxon>
        <taxon>Dictyostelium</taxon>
    </lineage>
</organism>
<feature type="chain" id="PRO_5043036484" description="Selenoprotein F" evidence="7">
    <location>
        <begin position="35"/>
        <end position="140"/>
    </location>
</feature>
<dbReference type="Gene3D" id="3.40.30.50">
    <property type="entry name" value="Sep15/SelM thioredoxin-like domain, active-site redox motif"/>
    <property type="match status" value="1"/>
</dbReference>
<evidence type="ECO:0000256" key="1">
    <source>
        <dbReference type="ARBA" id="ARBA00004319"/>
    </source>
</evidence>
<gene>
    <name evidence="9" type="ORF">RB653_007647</name>
</gene>
<dbReference type="PANTHER" id="PTHR13077:SF6">
    <property type="entry name" value="SELENOPROTEIN F"/>
    <property type="match status" value="1"/>
</dbReference>
<dbReference type="SUPFAM" id="SSF52833">
    <property type="entry name" value="Thioredoxin-like"/>
    <property type="match status" value="1"/>
</dbReference>
<dbReference type="InterPro" id="IPR038219">
    <property type="entry name" value="Sep15/SelM_sf"/>
</dbReference>
<keyword evidence="3 7" id="KW-0732">Signal</keyword>
<dbReference type="GO" id="GO:0005788">
    <property type="term" value="C:endoplasmic reticulum lumen"/>
    <property type="evidence" value="ECO:0007669"/>
    <property type="project" value="UniProtKB-SubCell"/>
</dbReference>
<evidence type="ECO:0000256" key="5">
    <source>
        <dbReference type="ARBA" id="ARBA00022933"/>
    </source>
</evidence>
<dbReference type="PANTHER" id="PTHR13077">
    <property type="entry name" value="SELENOPROTEIN F"/>
    <property type="match status" value="1"/>
</dbReference>
<dbReference type="Proteomes" id="UP001344447">
    <property type="component" value="Unassembled WGS sequence"/>
</dbReference>
<keyword evidence="5" id="KW-0712">Selenocysteine</keyword>
<dbReference type="Pfam" id="PF08806">
    <property type="entry name" value="Sep15_SelM"/>
    <property type="match status" value="1"/>
</dbReference>
<sequence length="140" mass="15879">MYIDKKIKRPPNRWSLIFLLAAIFLCILINDCQGVTSPGTSVSSCHELGFTDALLCSTCKDFAEFVGDSVFNDECSKCCSEESQKVKKTYQSVSLVVFRYENGANPRLTLLDSEGKKEDINIESWKIENLEEYLVQNNFN</sequence>
<evidence type="ECO:0000256" key="2">
    <source>
        <dbReference type="ARBA" id="ARBA00005742"/>
    </source>
</evidence>
<evidence type="ECO:0000256" key="3">
    <source>
        <dbReference type="ARBA" id="ARBA00022729"/>
    </source>
</evidence>
<evidence type="ECO:0000259" key="8">
    <source>
        <dbReference type="Pfam" id="PF08806"/>
    </source>
</evidence>
<dbReference type="EMBL" id="JAVFKY010000005">
    <property type="protein sequence ID" value="KAK5576503.1"/>
    <property type="molecule type" value="Genomic_DNA"/>
</dbReference>
<feature type="signal peptide" evidence="7">
    <location>
        <begin position="1"/>
        <end position="34"/>
    </location>
</feature>
<comment type="caution">
    <text evidence="9">The sequence shown here is derived from an EMBL/GenBank/DDBJ whole genome shotgun (WGS) entry which is preliminary data.</text>
</comment>
<evidence type="ECO:0000313" key="10">
    <source>
        <dbReference type="Proteomes" id="UP001344447"/>
    </source>
</evidence>
<dbReference type="AlphaFoldDB" id="A0AAN7TVZ1"/>
<protein>
    <recommendedName>
        <fullName evidence="6">Selenoprotein F</fullName>
    </recommendedName>
</protein>
<dbReference type="InterPro" id="IPR036249">
    <property type="entry name" value="Thioredoxin-like_sf"/>
</dbReference>
<evidence type="ECO:0000256" key="6">
    <source>
        <dbReference type="ARBA" id="ARBA00040775"/>
    </source>
</evidence>
<proteinExistence type="inferred from homology"/>
<evidence type="ECO:0000256" key="7">
    <source>
        <dbReference type="SAM" id="SignalP"/>
    </source>
</evidence>
<dbReference type="InterPro" id="IPR039992">
    <property type="entry name" value="Sep15_SelM"/>
</dbReference>
<dbReference type="InterPro" id="IPR014912">
    <property type="entry name" value="Sep15_SelM_dom"/>
</dbReference>
<keyword evidence="10" id="KW-1185">Reference proteome</keyword>
<feature type="domain" description="Selenoprotein F/M" evidence="8">
    <location>
        <begin position="92"/>
        <end position="136"/>
    </location>
</feature>
<reference evidence="9 10" key="1">
    <citation type="submission" date="2023-11" db="EMBL/GenBank/DDBJ databases">
        <title>Dfirmibasis_genome.</title>
        <authorList>
            <person name="Edelbroek B."/>
            <person name="Kjellin J."/>
            <person name="Jerlstrom-Hultqvist J."/>
            <person name="Soderbom F."/>
        </authorList>
    </citation>
    <scope>NUCLEOTIDE SEQUENCE [LARGE SCALE GENOMIC DNA]</scope>
    <source>
        <strain evidence="9 10">TNS-C-14</strain>
    </source>
</reference>
<accession>A0AAN7TVZ1</accession>
<dbReference type="GO" id="GO:0016491">
    <property type="term" value="F:oxidoreductase activity"/>
    <property type="evidence" value="ECO:0007669"/>
    <property type="project" value="TreeGrafter"/>
</dbReference>
<comment type="subcellular location">
    <subcellularLocation>
        <location evidence="1">Endoplasmic reticulum lumen</location>
    </subcellularLocation>
</comment>
<evidence type="ECO:0000256" key="4">
    <source>
        <dbReference type="ARBA" id="ARBA00022824"/>
    </source>
</evidence>
<keyword evidence="4" id="KW-0256">Endoplasmic reticulum</keyword>
<name>A0AAN7TVZ1_9MYCE</name>
<evidence type="ECO:0000313" key="9">
    <source>
        <dbReference type="EMBL" id="KAK5576503.1"/>
    </source>
</evidence>